<comment type="caution">
    <text evidence="3">The sequence shown here is derived from an EMBL/GenBank/DDBJ whole genome shotgun (WGS) entry which is preliminary data.</text>
</comment>
<dbReference type="AlphaFoldDB" id="A0A426RU91"/>
<evidence type="ECO:0000313" key="4">
    <source>
        <dbReference type="Proteomes" id="UP000268553"/>
    </source>
</evidence>
<organism evidence="3 4">
    <name type="scientific">Sphingorhabdus wooponensis</name>
    <dbReference type="NCBI Taxonomy" id="940136"/>
    <lineage>
        <taxon>Bacteria</taxon>
        <taxon>Pseudomonadati</taxon>
        <taxon>Pseudomonadota</taxon>
        <taxon>Alphaproteobacteria</taxon>
        <taxon>Sphingomonadales</taxon>
        <taxon>Sphingomonadaceae</taxon>
        <taxon>Sphingorhabdus</taxon>
    </lineage>
</organism>
<feature type="domain" description="Metallo-beta-lactamase" evidence="2">
    <location>
        <begin position="72"/>
        <end position="260"/>
    </location>
</feature>
<evidence type="ECO:0000256" key="1">
    <source>
        <dbReference type="ARBA" id="ARBA00022801"/>
    </source>
</evidence>
<sequence length="354" mass="37340">MHMRKKWLLVALGLVGLVGAVSYTQRDTIAMALISRAADGAMARNVMADLPADQLHVGFCGTGSPLPSRDRAAACTVVIANGQLFVFDMGEGSGETLSLMGMPLDKVQGVWLTHLHSDHFEGLGPFTLQRWAGTSAKTPLKVSGPNGVTEITEGLNAAYRIDSTYRVGHHGEAVVPLSGFGMTGAAIEPGIVYNTNGVRITAFAVDHEPISPAFGYRVDYKGKSVTITGDTAFTPKLAAAAKGSDLLVSELLSPRIVGALANSAQKAGMTNRAKIFDDIQNYHISPELAADVATSADVGMLAFTHIVPSVPKPLEFALLGKAADNYDGPISVMHDGDVITISGPKAFKTRNLLR</sequence>
<accession>A0A426RU91</accession>
<dbReference type="InterPro" id="IPR036866">
    <property type="entry name" value="RibonucZ/Hydroxyglut_hydro"/>
</dbReference>
<protein>
    <submittedName>
        <fullName evidence="3">MBL fold metallo-hydrolase</fullName>
    </submittedName>
</protein>
<dbReference type="PANTHER" id="PTHR46018:SF2">
    <property type="entry name" value="ZINC PHOSPHODIESTERASE ELAC PROTEIN 1"/>
    <property type="match status" value="1"/>
</dbReference>
<evidence type="ECO:0000259" key="2">
    <source>
        <dbReference type="SMART" id="SM00849"/>
    </source>
</evidence>
<gene>
    <name evidence="3" type="ORF">D7D48_07015</name>
</gene>
<dbReference type="InterPro" id="IPR001279">
    <property type="entry name" value="Metallo-B-lactamas"/>
</dbReference>
<keyword evidence="1 3" id="KW-0378">Hydrolase</keyword>
<dbReference type="SUPFAM" id="SSF56281">
    <property type="entry name" value="Metallo-hydrolase/oxidoreductase"/>
    <property type="match status" value="1"/>
</dbReference>
<dbReference type="GO" id="GO:0042781">
    <property type="term" value="F:3'-tRNA processing endoribonuclease activity"/>
    <property type="evidence" value="ECO:0007669"/>
    <property type="project" value="TreeGrafter"/>
</dbReference>
<dbReference type="EMBL" id="RWJI01000001">
    <property type="protein sequence ID" value="RRQ52577.1"/>
    <property type="molecule type" value="Genomic_DNA"/>
</dbReference>
<name>A0A426RU91_9SPHN</name>
<dbReference type="SMART" id="SM00849">
    <property type="entry name" value="Lactamase_B"/>
    <property type="match status" value="1"/>
</dbReference>
<dbReference type="CDD" id="cd07719">
    <property type="entry name" value="arylsulfatase_AtsA-like_MBL-fold"/>
    <property type="match status" value="1"/>
</dbReference>
<evidence type="ECO:0000313" key="3">
    <source>
        <dbReference type="EMBL" id="RRQ52577.1"/>
    </source>
</evidence>
<dbReference type="Gene3D" id="3.60.15.10">
    <property type="entry name" value="Ribonuclease Z/Hydroxyacylglutathione hydrolase-like"/>
    <property type="match status" value="1"/>
</dbReference>
<dbReference type="Proteomes" id="UP000268553">
    <property type="component" value="Unassembled WGS sequence"/>
</dbReference>
<dbReference type="InterPro" id="IPR044094">
    <property type="entry name" value="AtsA-like_MBL-fold"/>
</dbReference>
<proteinExistence type="predicted"/>
<dbReference type="PANTHER" id="PTHR46018">
    <property type="entry name" value="ZINC PHOSPHODIESTERASE ELAC PROTEIN 1"/>
    <property type="match status" value="1"/>
</dbReference>
<reference evidence="3 4" key="1">
    <citation type="submission" date="2018-12" db="EMBL/GenBank/DDBJ databases">
        <authorList>
            <person name="Kim S.-J."/>
            <person name="Jung G.-Y."/>
        </authorList>
    </citation>
    <scope>NUCLEOTIDE SEQUENCE [LARGE SCALE GENOMIC DNA]</scope>
    <source>
        <strain evidence="3 4">03SU3-P</strain>
    </source>
</reference>
<dbReference type="Pfam" id="PF12706">
    <property type="entry name" value="Lactamase_B_2"/>
    <property type="match status" value="1"/>
</dbReference>
<dbReference type="OrthoDB" id="9803916at2"/>
<keyword evidence="4" id="KW-1185">Reference proteome</keyword>